<evidence type="ECO:0000313" key="2">
    <source>
        <dbReference type="Proteomes" id="UP000287352"/>
    </source>
</evidence>
<dbReference type="EMBL" id="BIFR01000001">
    <property type="protein sequence ID" value="GCE10698.1"/>
    <property type="molecule type" value="Genomic_DNA"/>
</dbReference>
<comment type="caution">
    <text evidence="1">The sequence shown here is derived from an EMBL/GenBank/DDBJ whole genome shotgun (WGS) entry which is preliminary data.</text>
</comment>
<reference evidence="2" key="1">
    <citation type="submission" date="2018-12" db="EMBL/GenBank/DDBJ databases">
        <title>Tengunoibacter tsumagoiensis gen. nov., sp. nov., Dictyobacter kobayashii sp. nov., D. alpinus sp. nov., and D. joshuensis sp. nov. and description of Dictyobacteraceae fam. nov. within the order Ktedonobacterales isolated from Tengu-no-mugimeshi.</title>
        <authorList>
            <person name="Wang C.M."/>
            <person name="Zheng Y."/>
            <person name="Sakai Y."/>
            <person name="Toyoda A."/>
            <person name="Minakuchi Y."/>
            <person name="Abe K."/>
            <person name="Yokota A."/>
            <person name="Yabe S."/>
        </authorList>
    </citation>
    <scope>NUCLEOTIDE SEQUENCE [LARGE SCALE GENOMIC DNA]</scope>
    <source>
        <strain evidence="2">Uno3</strain>
    </source>
</reference>
<dbReference type="AlphaFoldDB" id="A0A401ZUS2"/>
<protein>
    <submittedName>
        <fullName evidence="1">Uncharacterized protein</fullName>
    </submittedName>
</protein>
<name>A0A401ZUS2_9CHLR</name>
<dbReference type="Proteomes" id="UP000287352">
    <property type="component" value="Unassembled WGS sequence"/>
</dbReference>
<gene>
    <name evidence="1" type="ORF">KTT_05570</name>
</gene>
<keyword evidence="2" id="KW-1185">Reference proteome</keyword>
<proteinExistence type="predicted"/>
<accession>A0A401ZUS2</accession>
<evidence type="ECO:0000313" key="1">
    <source>
        <dbReference type="EMBL" id="GCE10698.1"/>
    </source>
</evidence>
<sequence length="69" mass="7373">MFVLNSTDETVLWSHSFVAQSTHVSTLLLALSGSAREAIKQARSLFLSSSTALVGKAVVTEASSYVFHS</sequence>
<organism evidence="1 2">
    <name type="scientific">Tengunoibacter tsumagoiensis</name>
    <dbReference type="NCBI Taxonomy" id="2014871"/>
    <lineage>
        <taxon>Bacteria</taxon>
        <taxon>Bacillati</taxon>
        <taxon>Chloroflexota</taxon>
        <taxon>Ktedonobacteria</taxon>
        <taxon>Ktedonobacterales</taxon>
        <taxon>Dictyobacteraceae</taxon>
        <taxon>Tengunoibacter</taxon>
    </lineage>
</organism>